<keyword evidence="1" id="KW-0378">Hydrolase</keyword>
<evidence type="ECO:0000313" key="2">
    <source>
        <dbReference type="Proteomes" id="UP001492541"/>
    </source>
</evidence>
<sequence length="253" mass="28757">MLGVERKPYLVGVASKEKLRDWLNSLPETAREREPAEILSFLFIKVIEISFLVDLSSSQSFWIVMPLYSVLADFDSIAGIKHRTYSHAIYAPFILSLPPIPFPELYAVATISYLSHIFADMLTPSGVMLLYPYRETTFSFLPPAWRIGTGTNAEMIFLIAVLLLTASFSLAESTKEVVAEFSAAVIATLLGYRVPLGNVKEYLEHYSFTELFRAFSRVERVVSFVVERTARHRNERAFRNLHEVMQDGVCQMQ</sequence>
<dbReference type="RefSeq" id="WP_203219016.1">
    <property type="nucleotide sequence ID" value="NZ_CP087714.1"/>
</dbReference>
<proteinExistence type="predicted"/>
<dbReference type="EMBL" id="CP087714">
    <property type="protein sequence ID" value="XAT64583.1"/>
    <property type="molecule type" value="Genomic_DNA"/>
</dbReference>
<protein>
    <submittedName>
        <fullName evidence="1">Metal-dependent hydrolase</fullName>
    </submittedName>
</protein>
<organism evidence="1 2">
    <name type="scientific">Geoglobus acetivorans</name>
    <dbReference type="NCBI Taxonomy" id="565033"/>
    <lineage>
        <taxon>Archaea</taxon>
        <taxon>Methanobacteriati</taxon>
        <taxon>Methanobacteriota</taxon>
        <taxon>Archaeoglobi</taxon>
        <taxon>Archaeoglobales</taxon>
        <taxon>Archaeoglobaceae</taxon>
        <taxon>Geoglobus</taxon>
    </lineage>
</organism>
<dbReference type="GO" id="GO:0016787">
    <property type="term" value="F:hydrolase activity"/>
    <property type="evidence" value="ECO:0007669"/>
    <property type="project" value="UniProtKB-KW"/>
</dbReference>
<reference evidence="1 2" key="1">
    <citation type="submission" date="2021-11" db="EMBL/GenBank/DDBJ databases">
        <title>Whole genome of Geoglobus acetivorans.</title>
        <authorList>
            <person name="Liu D."/>
        </authorList>
    </citation>
    <scope>NUCLEOTIDE SEQUENCE [LARGE SCALE GENOMIC DNA]</scope>
    <source>
        <strain evidence="1 2">SBH6</strain>
    </source>
</reference>
<dbReference type="Pfam" id="PF04307">
    <property type="entry name" value="YdjM"/>
    <property type="match status" value="1"/>
</dbReference>
<dbReference type="GeneID" id="90448870"/>
<name>A0ABZ3H4U7_GEOAI</name>
<dbReference type="InterPro" id="IPR007404">
    <property type="entry name" value="YdjM-like"/>
</dbReference>
<dbReference type="Proteomes" id="UP001492541">
    <property type="component" value="Chromosome"/>
</dbReference>
<accession>A0ABZ3H4U7</accession>
<dbReference type="PANTHER" id="PTHR35531:SF1">
    <property type="entry name" value="INNER MEMBRANE PROTEIN YBCI-RELATED"/>
    <property type="match status" value="1"/>
</dbReference>
<evidence type="ECO:0000313" key="1">
    <source>
        <dbReference type="EMBL" id="XAT64583.1"/>
    </source>
</evidence>
<dbReference type="PANTHER" id="PTHR35531">
    <property type="entry name" value="INNER MEMBRANE PROTEIN YBCI-RELATED"/>
    <property type="match status" value="1"/>
</dbReference>
<keyword evidence="2" id="KW-1185">Reference proteome</keyword>
<gene>
    <name evidence="1" type="ORF">LPQ35_04255</name>
</gene>